<dbReference type="CDD" id="cd04301">
    <property type="entry name" value="NAT_SF"/>
    <property type="match status" value="1"/>
</dbReference>
<dbReference type="Proteomes" id="UP001072034">
    <property type="component" value="Unassembled WGS sequence"/>
</dbReference>
<evidence type="ECO:0000313" key="17">
    <source>
        <dbReference type="EMBL" id="MCZ0859549.1"/>
    </source>
</evidence>
<dbReference type="PANTHER" id="PTHR46417:SF1">
    <property type="entry name" value="TRNA (GUANINE-N(1)-)-METHYLTRANSFERASE"/>
    <property type="match status" value="1"/>
</dbReference>
<dbReference type="Pfam" id="PF00583">
    <property type="entry name" value="Acetyltransf_1"/>
    <property type="match status" value="1"/>
</dbReference>
<keyword evidence="7 15" id="KW-0963">Cytoplasm</keyword>
<dbReference type="SUPFAM" id="SSF55729">
    <property type="entry name" value="Acyl-CoA N-acyltransferases (Nat)"/>
    <property type="match status" value="1"/>
</dbReference>
<dbReference type="InterPro" id="IPR029028">
    <property type="entry name" value="Alpha/beta_knot_MTases"/>
</dbReference>
<dbReference type="SUPFAM" id="SSF75217">
    <property type="entry name" value="alpha/beta knot"/>
    <property type="match status" value="1"/>
</dbReference>
<evidence type="ECO:0000256" key="6">
    <source>
        <dbReference type="ARBA" id="ARBA00014679"/>
    </source>
</evidence>
<dbReference type="GO" id="GO:0032259">
    <property type="term" value="P:methylation"/>
    <property type="evidence" value="ECO:0007669"/>
    <property type="project" value="UniProtKB-KW"/>
</dbReference>
<evidence type="ECO:0000256" key="2">
    <source>
        <dbReference type="ARBA" id="ARBA00004496"/>
    </source>
</evidence>
<dbReference type="NCBIfam" id="NF000648">
    <property type="entry name" value="PRK00026.1"/>
    <property type="match status" value="1"/>
</dbReference>
<dbReference type="EC" id="2.1.1.228" evidence="5 15"/>
<keyword evidence="9 15" id="KW-0808">Transferase</keyword>
<dbReference type="GO" id="GO:0052906">
    <property type="term" value="F:tRNA (guanine(37)-N1)-methyltransferase activity"/>
    <property type="evidence" value="ECO:0007669"/>
    <property type="project" value="UniProtKB-EC"/>
</dbReference>
<dbReference type="RefSeq" id="WP_268918730.1">
    <property type="nucleotide sequence ID" value="NZ_CP124548.1"/>
</dbReference>
<dbReference type="HAMAP" id="MF_00605">
    <property type="entry name" value="TrmD"/>
    <property type="match status" value="1"/>
</dbReference>
<dbReference type="Gene3D" id="3.40.1280.10">
    <property type="match status" value="1"/>
</dbReference>
<reference evidence="17" key="1">
    <citation type="submission" date="2022-10" db="EMBL/GenBank/DDBJ databases">
        <title>Genome sequence of Actinomyces israelii ATCC 10048.</title>
        <authorList>
            <person name="Watt R.M."/>
            <person name="Tong W.M."/>
        </authorList>
    </citation>
    <scope>NUCLEOTIDE SEQUENCE</scope>
    <source>
        <strain evidence="17">ATCC 10048</strain>
    </source>
</reference>
<evidence type="ECO:0000256" key="4">
    <source>
        <dbReference type="ARBA" id="ARBA00011738"/>
    </source>
</evidence>
<comment type="similarity">
    <text evidence="3 15">Belongs to the RNA methyltransferase TrmD family.</text>
</comment>
<feature type="binding site" evidence="15">
    <location>
        <begin position="147"/>
        <end position="152"/>
    </location>
    <ligand>
        <name>S-adenosyl-L-methionine</name>
        <dbReference type="ChEBI" id="CHEBI:59789"/>
    </ligand>
</feature>
<evidence type="ECO:0000256" key="7">
    <source>
        <dbReference type="ARBA" id="ARBA00022490"/>
    </source>
</evidence>
<proteinExistence type="inferred from homology"/>
<evidence type="ECO:0000256" key="5">
    <source>
        <dbReference type="ARBA" id="ARBA00012807"/>
    </source>
</evidence>
<evidence type="ECO:0000256" key="12">
    <source>
        <dbReference type="ARBA" id="ARBA00029736"/>
    </source>
</evidence>
<dbReference type="PROSITE" id="PS51186">
    <property type="entry name" value="GNAT"/>
    <property type="match status" value="1"/>
</dbReference>
<accession>A0ABT4IDX3</accession>
<comment type="function">
    <text evidence="1 15">Specifically methylates guanosine-37 in various tRNAs.</text>
</comment>
<dbReference type="Gene3D" id="3.40.630.30">
    <property type="match status" value="1"/>
</dbReference>
<keyword evidence="8 15" id="KW-0489">Methyltransferase</keyword>
<dbReference type="Pfam" id="PF01746">
    <property type="entry name" value="tRNA_m1G_MT"/>
    <property type="match status" value="1"/>
</dbReference>
<comment type="subcellular location">
    <subcellularLocation>
        <location evidence="2 15">Cytoplasm</location>
    </subcellularLocation>
</comment>
<keyword evidence="10 15" id="KW-0949">S-adenosyl-L-methionine</keyword>
<dbReference type="InterPro" id="IPR016181">
    <property type="entry name" value="Acyl_CoA_acyltransferase"/>
</dbReference>
<evidence type="ECO:0000256" key="10">
    <source>
        <dbReference type="ARBA" id="ARBA00022691"/>
    </source>
</evidence>
<gene>
    <name evidence="15 17" type="primary">trmD</name>
    <name evidence="17" type="ORF">OHJ16_16075</name>
</gene>
<feature type="domain" description="N-acetyltransferase" evidence="16">
    <location>
        <begin position="275"/>
        <end position="485"/>
    </location>
</feature>
<name>A0ABT4IDX3_9ACTO</name>
<dbReference type="CDD" id="cd18080">
    <property type="entry name" value="TrmD-like"/>
    <property type="match status" value="1"/>
</dbReference>
<dbReference type="InterPro" id="IPR016009">
    <property type="entry name" value="tRNA_MeTrfase_TRMD/TRM10"/>
</dbReference>
<evidence type="ECO:0000256" key="3">
    <source>
        <dbReference type="ARBA" id="ARBA00007630"/>
    </source>
</evidence>
<evidence type="ECO:0000256" key="13">
    <source>
        <dbReference type="ARBA" id="ARBA00033392"/>
    </source>
</evidence>
<dbReference type="InterPro" id="IPR023148">
    <property type="entry name" value="tRNA_m1G_MeTrfase_C_sf"/>
</dbReference>
<dbReference type="EMBL" id="JAPTMY010000063">
    <property type="protein sequence ID" value="MCZ0859549.1"/>
    <property type="molecule type" value="Genomic_DNA"/>
</dbReference>
<dbReference type="Gene3D" id="1.10.1270.20">
    <property type="entry name" value="tRNA(m1g37)methyltransferase, domain 2"/>
    <property type="match status" value="1"/>
</dbReference>
<comment type="caution">
    <text evidence="17">The sequence shown here is derived from an EMBL/GenBank/DDBJ whole genome shotgun (WGS) entry which is preliminary data.</text>
</comment>
<evidence type="ECO:0000256" key="11">
    <source>
        <dbReference type="ARBA" id="ARBA00022694"/>
    </source>
</evidence>
<keyword evidence="18" id="KW-1185">Reference proteome</keyword>
<dbReference type="InterPro" id="IPR029026">
    <property type="entry name" value="tRNA_m1G_MTases_N"/>
</dbReference>
<evidence type="ECO:0000259" key="16">
    <source>
        <dbReference type="PROSITE" id="PS51186"/>
    </source>
</evidence>
<organism evidence="17 18">
    <name type="scientific">Actinomyces israelii</name>
    <dbReference type="NCBI Taxonomy" id="1659"/>
    <lineage>
        <taxon>Bacteria</taxon>
        <taxon>Bacillati</taxon>
        <taxon>Actinomycetota</taxon>
        <taxon>Actinomycetes</taxon>
        <taxon>Actinomycetales</taxon>
        <taxon>Actinomycetaceae</taxon>
        <taxon>Actinomyces</taxon>
    </lineage>
</organism>
<comment type="subunit">
    <text evidence="4 15">Homodimer.</text>
</comment>
<keyword evidence="11 15" id="KW-0819">tRNA processing</keyword>
<comment type="catalytic activity">
    <reaction evidence="14 15">
        <text>guanosine(37) in tRNA + S-adenosyl-L-methionine = N(1)-methylguanosine(37) in tRNA + S-adenosyl-L-homocysteine + H(+)</text>
        <dbReference type="Rhea" id="RHEA:36899"/>
        <dbReference type="Rhea" id="RHEA-COMP:10145"/>
        <dbReference type="Rhea" id="RHEA-COMP:10147"/>
        <dbReference type="ChEBI" id="CHEBI:15378"/>
        <dbReference type="ChEBI" id="CHEBI:57856"/>
        <dbReference type="ChEBI" id="CHEBI:59789"/>
        <dbReference type="ChEBI" id="CHEBI:73542"/>
        <dbReference type="ChEBI" id="CHEBI:74269"/>
        <dbReference type="EC" id="2.1.1.228"/>
    </reaction>
</comment>
<evidence type="ECO:0000256" key="15">
    <source>
        <dbReference type="HAMAP-Rule" id="MF_00605"/>
    </source>
</evidence>
<evidence type="ECO:0000313" key="18">
    <source>
        <dbReference type="Proteomes" id="UP001072034"/>
    </source>
</evidence>
<protein>
    <recommendedName>
        <fullName evidence="6 15">tRNA (guanine-N(1)-)-methyltransferase</fullName>
        <ecNumber evidence="5 15">2.1.1.228</ecNumber>
    </recommendedName>
    <alternativeName>
        <fullName evidence="12 15">M1G-methyltransferase</fullName>
    </alternativeName>
    <alternativeName>
        <fullName evidence="13 15">tRNA [GM37] methyltransferase</fullName>
    </alternativeName>
</protein>
<dbReference type="PANTHER" id="PTHR46417">
    <property type="entry name" value="TRNA (GUANINE-N(1)-)-METHYLTRANSFERASE"/>
    <property type="match status" value="1"/>
</dbReference>
<evidence type="ECO:0000256" key="9">
    <source>
        <dbReference type="ARBA" id="ARBA00022679"/>
    </source>
</evidence>
<evidence type="ECO:0000256" key="1">
    <source>
        <dbReference type="ARBA" id="ARBA00002634"/>
    </source>
</evidence>
<dbReference type="InterPro" id="IPR000182">
    <property type="entry name" value="GNAT_dom"/>
</dbReference>
<sequence length="492" mass="52241">MRLDVVTIFPDYLRALDLSLIGRAAGTGLIDLHVHDLREWTHDRHRTVDDTPLGGGAGMVMRPDVWGEALDTVLGLPAGAPAVPDRRPGRQVLVVPTPSGGLFTQRTAEDLARADRIAFACGRYEGIDARVAEHYRAAGIEVHELSIGDYVLSGGEAAALVMIEAIARLRPGVVGNPASVVEESHSEAGLLEYPVHTRPVAWRGLDLAASDPHLLSGDHARIARTRRDQAIARTAARRPDMIARLRPGDLDAEDRAALARHGWAVPVSACGPVELVLRPARAEDARALAALAARTFPDACPPFLSGEQIAAHIATSLTPERFAAWQADPRAVLTVAELPGGLAPGRLAAGADPADAVAPGELIGYSAVLAELPGPAGESVAGLDPRPAVVEAPPRANGSAALAAELSKVYVDARLRSSGVVAALLERAVRDAAALGATALWLGTHERNRRAQRAYRRRGFRLLGSRTYDVGGQTCRDVVMSLNPQEVHYEQH</sequence>
<dbReference type="InterPro" id="IPR002649">
    <property type="entry name" value="tRNA_m1G_MeTrfase_TrmD"/>
</dbReference>
<feature type="binding site" evidence="15">
    <location>
        <position position="122"/>
    </location>
    <ligand>
        <name>S-adenosyl-L-methionine</name>
        <dbReference type="ChEBI" id="CHEBI:59789"/>
    </ligand>
</feature>
<evidence type="ECO:0000256" key="14">
    <source>
        <dbReference type="ARBA" id="ARBA00047783"/>
    </source>
</evidence>
<evidence type="ECO:0000256" key="8">
    <source>
        <dbReference type="ARBA" id="ARBA00022603"/>
    </source>
</evidence>
<dbReference type="NCBIfam" id="TIGR00088">
    <property type="entry name" value="trmD"/>
    <property type="match status" value="1"/>
</dbReference>